<reference evidence="1 2" key="1">
    <citation type="submission" date="2024-09" db="EMBL/GenBank/DDBJ databases">
        <title>The Natural Products Discovery Center: Release of the First 8490 Sequenced Strains for Exploring Actinobacteria Biosynthetic Diversity.</title>
        <authorList>
            <person name="Kalkreuter E."/>
            <person name="Kautsar S.A."/>
            <person name="Yang D."/>
            <person name="Bader C.D."/>
            <person name="Teijaro C.N."/>
            <person name="Fluegel L."/>
            <person name="Davis C.M."/>
            <person name="Simpson J.R."/>
            <person name="Lauterbach L."/>
            <person name="Steele A.D."/>
            <person name="Gui C."/>
            <person name="Meng S."/>
            <person name="Li G."/>
            <person name="Viehrig K."/>
            <person name="Ye F."/>
            <person name="Su P."/>
            <person name="Kiefer A.F."/>
            <person name="Nichols A."/>
            <person name="Cepeda A.J."/>
            <person name="Yan W."/>
            <person name="Fan B."/>
            <person name="Jiang Y."/>
            <person name="Adhikari A."/>
            <person name="Zheng C.-J."/>
            <person name="Schuster L."/>
            <person name="Cowan T.M."/>
            <person name="Smanski M.J."/>
            <person name="Chevrette M.G."/>
            <person name="De Carvalho L.P.S."/>
            <person name="Shen B."/>
        </authorList>
    </citation>
    <scope>NUCLEOTIDE SEQUENCE [LARGE SCALE GENOMIC DNA]</scope>
    <source>
        <strain evidence="1 2">NPDC058328</strain>
    </source>
</reference>
<evidence type="ECO:0000313" key="1">
    <source>
        <dbReference type="EMBL" id="MFF1278035.1"/>
    </source>
</evidence>
<dbReference type="EMBL" id="JBHVZQ010000047">
    <property type="protein sequence ID" value="MFF1278035.1"/>
    <property type="molecule type" value="Genomic_DNA"/>
</dbReference>
<protein>
    <submittedName>
        <fullName evidence="1">Uncharacterized protein</fullName>
    </submittedName>
</protein>
<evidence type="ECO:0000313" key="2">
    <source>
        <dbReference type="Proteomes" id="UP001601627"/>
    </source>
</evidence>
<accession>A0ABW6QFQ1</accession>
<organism evidence="1 2">
    <name type="scientific">Streptomyces marokkonensis</name>
    <dbReference type="NCBI Taxonomy" id="324855"/>
    <lineage>
        <taxon>Bacteria</taxon>
        <taxon>Bacillati</taxon>
        <taxon>Actinomycetota</taxon>
        <taxon>Actinomycetes</taxon>
        <taxon>Kitasatosporales</taxon>
        <taxon>Streptomycetaceae</taxon>
        <taxon>Streptomyces</taxon>
    </lineage>
</organism>
<dbReference type="Proteomes" id="UP001601627">
    <property type="component" value="Unassembled WGS sequence"/>
</dbReference>
<comment type="caution">
    <text evidence="1">The sequence shown here is derived from an EMBL/GenBank/DDBJ whole genome shotgun (WGS) entry which is preliminary data.</text>
</comment>
<gene>
    <name evidence="1" type="ORF">ACFVZC_32335</name>
</gene>
<sequence length="902" mass="97313">MRDDDKLDADQAVRDTLAPLKTVDRGTYDRAVGYVLDGAGPSDGEAEILSALEALPAEEARRLNDFLDEPGPGGRKGFVSPDVVAQLAALHPGWTAHAAERTRGVVYAAADPAAIARLGKVLLAVTREVTLDYHDEDSGERGKTDAVPQGVPAWLALVVNDAAWMGYGWRKVPALEFIATRWTPDFVRDVAVAGDVPEDAATSVTLTVLLERHAPIRNDFDKLVETTAGRDFLNRHADVVAEAAPLLTTAGKIKTVAFVSRDLSVHGRLLAQLAVDDQRRVRVAALAELTRLDARRQTGLLAPHLLTAPVQALREVLAQLTGLDGGIAAIGAALSAIPDDADRAAALRTVAERGRAQREPVAGLEVPARRPVPRDALPPDLHEALTGLATGAWFCTTALSEGLQDLTDVRDVLGVLADHGLPDPARLLTSLLIGDGLSDVDAERWWPLFAERLDLADEYLELLPGPDRAAGPQTTAAMLKILAHFPVVPDVLTPRLTGLALSDTRYRRGARRVLARHRVARASAERGLRDGATETRASAAEWLAELGEADVVVVLRAALATETSDLVRSVLARAVEMVGAGTAVEPGWFPLELVPAAAWEPGASVPPQVLRRWFPRALDELGRFREKAEELGVPRADIDAWLGIARPSAVLNTRGSGPVVGRLGGPVLLPPDMRLPGEEADDEWVHNEEPDDEWVPVPDPLIATIDLGALPDGATNLPLPGAGTLMLFATPGLGETSGSAVYIPAGTPVEERHLEFDPDGYIDADEFTREVSGDLHVEYVASLPDYGVDEVYDPHRLVDIPGHPSVHRLLRTAWDRVLEDHPHRFRRLPDLELGGYPHENEGDGDPVAYVSQRTGIDGWVLLATWKPRVDGFESSTIYWAVPHDDLAVGRLDRVRIDDHSNA</sequence>
<dbReference type="RefSeq" id="WP_388240252.1">
    <property type="nucleotide sequence ID" value="NZ_JBHVZQ010000047.1"/>
</dbReference>
<name>A0ABW6QFQ1_9ACTN</name>
<dbReference type="Gene3D" id="2.30.320.10">
    <property type="entry name" value="YwqG-like"/>
    <property type="match status" value="1"/>
</dbReference>
<proteinExistence type="predicted"/>
<keyword evidence="2" id="KW-1185">Reference proteome</keyword>